<dbReference type="Proteomes" id="UP000299102">
    <property type="component" value="Unassembled WGS sequence"/>
</dbReference>
<reference evidence="1 2" key="1">
    <citation type="journal article" date="2019" name="Commun. Biol.">
        <title>The bagworm genome reveals a unique fibroin gene that provides high tensile strength.</title>
        <authorList>
            <person name="Kono N."/>
            <person name="Nakamura H."/>
            <person name="Ohtoshi R."/>
            <person name="Tomita M."/>
            <person name="Numata K."/>
            <person name="Arakawa K."/>
        </authorList>
    </citation>
    <scope>NUCLEOTIDE SEQUENCE [LARGE SCALE GENOMIC DNA]</scope>
</reference>
<name>A0A4C1VX85_EUMVA</name>
<sequence length="107" mass="11817">MGATNGQLAFFHPDLEGFRLNLRNFNVPPYATARPSHSKRAHARIAMTPQQATRVSGTTIQRATSEGQFTPSILAGMSHGEKMNIIALLLDVARAADTWKWVEGREQ</sequence>
<dbReference type="AlphaFoldDB" id="A0A4C1VX85"/>
<evidence type="ECO:0000313" key="1">
    <source>
        <dbReference type="EMBL" id="GBP42829.1"/>
    </source>
</evidence>
<proteinExistence type="predicted"/>
<dbReference type="EMBL" id="BGZK01000424">
    <property type="protein sequence ID" value="GBP42829.1"/>
    <property type="molecule type" value="Genomic_DNA"/>
</dbReference>
<comment type="caution">
    <text evidence="1">The sequence shown here is derived from an EMBL/GenBank/DDBJ whole genome shotgun (WGS) entry which is preliminary data.</text>
</comment>
<accession>A0A4C1VX85</accession>
<evidence type="ECO:0000313" key="2">
    <source>
        <dbReference type="Proteomes" id="UP000299102"/>
    </source>
</evidence>
<protein>
    <submittedName>
        <fullName evidence="1">Uncharacterized protein</fullName>
    </submittedName>
</protein>
<gene>
    <name evidence="1" type="ORF">EVAR_83348_1</name>
</gene>
<organism evidence="1 2">
    <name type="scientific">Eumeta variegata</name>
    <name type="common">Bagworm moth</name>
    <name type="synonym">Eumeta japonica</name>
    <dbReference type="NCBI Taxonomy" id="151549"/>
    <lineage>
        <taxon>Eukaryota</taxon>
        <taxon>Metazoa</taxon>
        <taxon>Ecdysozoa</taxon>
        <taxon>Arthropoda</taxon>
        <taxon>Hexapoda</taxon>
        <taxon>Insecta</taxon>
        <taxon>Pterygota</taxon>
        <taxon>Neoptera</taxon>
        <taxon>Endopterygota</taxon>
        <taxon>Lepidoptera</taxon>
        <taxon>Glossata</taxon>
        <taxon>Ditrysia</taxon>
        <taxon>Tineoidea</taxon>
        <taxon>Psychidae</taxon>
        <taxon>Oiketicinae</taxon>
        <taxon>Eumeta</taxon>
    </lineage>
</organism>
<keyword evidence="2" id="KW-1185">Reference proteome</keyword>